<accession>A0ACC0F155</accession>
<keyword evidence="2" id="KW-1185">Reference proteome</keyword>
<comment type="caution">
    <text evidence="1">The sequence shown here is derived from an EMBL/GenBank/DDBJ whole genome shotgun (WGS) entry which is preliminary data.</text>
</comment>
<sequence>MFREPHGQSLIAETTTQKCQSTTPTTKPSVAKPSSAFTESPSLSPPISPLSASISSNSLSPPTSVPLSKQPMTGFPSSAPPLPSTPLVVPISPISPPATPVLPLVFEFKTNTLQSTVTKFTPLIVSI</sequence>
<proteinExistence type="predicted"/>
<organism evidence="1 2">
    <name type="scientific">Camellia lanceoleosa</name>
    <dbReference type="NCBI Taxonomy" id="1840588"/>
    <lineage>
        <taxon>Eukaryota</taxon>
        <taxon>Viridiplantae</taxon>
        <taxon>Streptophyta</taxon>
        <taxon>Embryophyta</taxon>
        <taxon>Tracheophyta</taxon>
        <taxon>Spermatophyta</taxon>
        <taxon>Magnoliopsida</taxon>
        <taxon>eudicotyledons</taxon>
        <taxon>Gunneridae</taxon>
        <taxon>Pentapetalae</taxon>
        <taxon>asterids</taxon>
        <taxon>Ericales</taxon>
        <taxon>Theaceae</taxon>
        <taxon>Camellia</taxon>
    </lineage>
</organism>
<dbReference type="EMBL" id="CM045768">
    <property type="protein sequence ID" value="KAI7982359.1"/>
    <property type="molecule type" value="Genomic_DNA"/>
</dbReference>
<reference evidence="1 2" key="1">
    <citation type="journal article" date="2022" name="Plant J.">
        <title>Chromosome-level genome of Camellia lanceoleosa provides a valuable resource for understanding genome evolution and self-incompatibility.</title>
        <authorList>
            <person name="Gong W."/>
            <person name="Xiao S."/>
            <person name="Wang L."/>
            <person name="Liao Z."/>
            <person name="Chang Y."/>
            <person name="Mo W."/>
            <person name="Hu G."/>
            <person name="Li W."/>
            <person name="Zhao G."/>
            <person name="Zhu H."/>
            <person name="Hu X."/>
            <person name="Ji K."/>
            <person name="Xiang X."/>
            <person name="Song Q."/>
            <person name="Yuan D."/>
            <person name="Jin S."/>
            <person name="Zhang L."/>
        </authorList>
    </citation>
    <scope>NUCLEOTIDE SEQUENCE [LARGE SCALE GENOMIC DNA]</scope>
    <source>
        <strain evidence="1">SQ_2022a</strain>
    </source>
</reference>
<protein>
    <submittedName>
        <fullName evidence="1">Uncharacterized protein</fullName>
    </submittedName>
</protein>
<dbReference type="Proteomes" id="UP001060215">
    <property type="component" value="Chromosome 11"/>
</dbReference>
<evidence type="ECO:0000313" key="1">
    <source>
        <dbReference type="EMBL" id="KAI7982359.1"/>
    </source>
</evidence>
<evidence type="ECO:0000313" key="2">
    <source>
        <dbReference type="Proteomes" id="UP001060215"/>
    </source>
</evidence>
<gene>
    <name evidence="1" type="ORF">LOK49_LG15G02332</name>
</gene>
<name>A0ACC0F155_9ERIC</name>